<gene>
    <name evidence="1" type="ORF">SAMN02910314_01996</name>
</gene>
<dbReference type="NCBIfam" id="TIGR03655">
    <property type="entry name" value="anti_R_Lar"/>
    <property type="match status" value="1"/>
</dbReference>
<dbReference type="EMBL" id="FOEC01000026">
    <property type="protein sequence ID" value="SEP03997.1"/>
    <property type="molecule type" value="Genomic_DNA"/>
</dbReference>
<sequence>MCEELKLCPFCGNKSIWLEDIDVRGMDRYYAICVTCGAKSGYEDTPEQATEKWNARAECEGAASALDGDRAIWIHTPRGTGKTARLIELAERDDLYIIVCDEGRKAIIRDMAKRMGKNIRNPITPHEFMYGRCVGDVYLMTHKGVLVDDSLDVLEILLGAKVVGAVANEPGWVVER</sequence>
<protein>
    <submittedName>
        <fullName evidence="1">Restriction alleviation protein, Lar family</fullName>
    </submittedName>
</protein>
<name>A0A172RXZ1_9ACTN</name>
<dbReference type="KEGG" id="ddt:AAY81_04925"/>
<dbReference type="RefSeq" id="WP_066662123.1">
    <property type="nucleotide sequence ID" value="NZ_CP011402.1"/>
</dbReference>
<dbReference type="Proteomes" id="UP000182975">
    <property type="component" value="Unassembled WGS sequence"/>
</dbReference>
<keyword evidence="2" id="KW-1185">Reference proteome</keyword>
<dbReference type="InterPro" id="IPR019908">
    <property type="entry name" value="Toxin_RalR"/>
</dbReference>
<evidence type="ECO:0000313" key="1">
    <source>
        <dbReference type="EMBL" id="SEP03997.1"/>
    </source>
</evidence>
<dbReference type="STRING" id="79604.AAY81_04925"/>
<evidence type="ECO:0000313" key="2">
    <source>
        <dbReference type="Proteomes" id="UP000182975"/>
    </source>
</evidence>
<accession>A0A172RXZ1</accession>
<proteinExistence type="predicted"/>
<dbReference type="Pfam" id="PF14354">
    <property type="entry name" value="Lar_restr_allev"/>
    <property type="match status" value="1"/>
</dbReference>
<dbReference type="AlphaFoldDB" id="A0A172RXZ1"/>
<organism evidence="1 2">
    <name type="scientific">Denitrobacterium detoxificans</name>
    <dbReference type="NCBI Taxonomy" id="79604"/>
    <lineage>
        <taxon>Bacteria</taxon>
        <taxon>Bacillati</taxon>
        <taxon>Actinomycetota</taxon>
        <taxon>Coriobacteriia</taxon>
        <taxon>Eggerthellales</taxon>
        <taxon>Eggerthellaceae</taxon>
        <taxon>Denitrobacterium</taxon>
    </lineage>
</organism>
<reference evidence="2" key="1">
    <citation type="submission" date="2016-10" db="EMBL/GenBank/DDBJ databases">
        <authorList>
            <person name="Varghese N."/>
        </authorList>
    </citation>
    <scope>NUCLEOTIDE SEQUENCE [LARGE SCALE GENOMIC DNA]</scope>
    <source>
        <strain evidence="2">DSM 21843</strain>
    </source>
</reference>